<feature type="DNA-binding region" description="H-T-H motif" evidence="4">
    <location>
        <begin position="30"/>
        <end position="49"/>
    </location>
</feature>
<dbReference type="Proteomes" id="UP000289805">
    <property type="component" value="Unassembled WGS sequence"/>
</dbReference>
<dbReference type="SUPFAM" id="SSF48498">
    <property type="entry name" value="Tetracyclin repressor-like, C-terminal domain"/>
    <property type="match status" value="1"/>
</dbReference>
<keyword evidence="3" id="KW-0804">Transcription</keyword>
<dbReference type="SUPFAM" id="SSF46689">
    <property type="entry name" value="Homeodomain-like"/>
    <property type="match status" value="1"/>
</dbReference>
<dbReference type="InterPro" id="IPR009057">
    <property type="entry name" value="Homeodomain-like_sf"/>
</dbReference>
<dbReference type="GO" id="GO:0003700">
    <property type="term" value="F:DNA-binding transcription factor activity"/>
    <property type="evidence" value="ECO:0007669"/>
    <property type="project" value="TreeGrafter"/>
</dbReference>
<keyword evidence="2 4" id="KW-0238">DNA-binding</keyword>
<dbReference type="PANTHER" id="PTHR30055">
    <property type="entry name" value="HTH-TYPE TRANSCRIPTIONAL REGULATOR RUTR"/>
    <property type="match status" value="1"/>
</dbReference>
<dbReference type="OrthoDB" id="5177743at2"/>
<dbReference type="InterPro" id="IPR001647">
    <property type="entry name" value="HTH_TetR"/>
</dbReference>
<dbReference type="Proteomes" id="UP000290517">
    <property type="component" value="Unassembled WGS sequence"/>
</dbReference>
<evidence type="ECO:0000256" key="4">
    <source>
        <dbReference type="PROSITE-ProRule" id="PRU00335"/>
    </source>
</evidence>
<dbReference type="STRING" id="1713.GCA_000718325_01819"/>
<evidence type="ECO:0000256" key="2">
    <source>
        <dbReference type="ARBA" id="ARBA00023125"/>
    </source>
</evidence>
<dbReference type="PANTHER" id="PTHR30055:SF234">
    <property type="entry name" value="HTH-TYPE TRANSCRIPTIONAL REGULATOR BETI"/>
    <property type="match status" value="1"/>
</dbReference>
<dbReference type="Pfam" id="PF00440">
    <property type="entry name" value="TetR_N"/>
    <property type="match status" value="1"/>
</dbReference>
<dbReference type="EMBL" id="SDJR01000008">
    <property type="protein sequence ID" value="RXR24840.1"/>
    <property type="molecule type" value="Genomic_DNA"/>
</dbReference>
<name>A0A4V1N5A2_9CELL</name>
<dbReference type="Gene3D" id="1.10.357.10">
    <property type="entry name" value="Tetracycline Repressor, domain 2"/>
    <property type="match status" value="1"/>
</dbReference>
<evidence type="ECO:0000256" key="3">
    <source>
        <dbReference type="ARBA" id="ARBA00023163"/>
    </source>
</evidence>
<accession>A0A4V1N5A2</accession>
<organism evidence="7 8">
    <name type="scientific">Oerskovia turbata</name>
    <dbReference type="NCBI Taxonomy" id="1713"/>
    <lineage>
        <taxon>Bacteria</taxon>
        <taxon>Bacillati</taxon>
        <taxon>Actinomycetota</taxon>
        <taxon>Actinomycetes</taxon>
        <taxon>Micrococcales</taxon>
        <taxon>Cellulomonadaceae</taxon>
        <taxon>Oerskovia</taxon>
    </lineage>
</organism>
<evidence type="ECO:0000313" key="7">
    <source>
        <dbReference type="EMBL" id="RXR34956.1"/>
    </source>
</evidence>
<evidence type="ECO:0000313" key="6">
    <source>
        <dbReference type="EMBL" id="RXR24840.1"/>
    </source>
</evidence>
<keyword evidence="1" id="KW-0805">Transcription regulation</keyword>
<evidence type="ECO:0000259" key="5">
    <source>
        <dbReference type="PROSITE" id="PS50977"/>
    </source>
</evidence>
<feature type="domain" description="HTH tetR-type" evidence="5">
    <location>
        <begin position="7"/>
        <end position="67"/>
    </location>
</feature>
<evidence type="ECO:0000313" key="9">
    <source>
        <dbReference type="Proteomes" id="UP000290517"/>
    </source>
</evidence>
<keyword evidence="9" id="KW-1185">Reference proteome</keyword>
<dbReference type="PROSITE" id="PS50977">
    <property type="entry name" value="HTH_TETR_2"/>
    <property type="match status" value="1"/>
</dbReference>
<gene>
    <name evidence="6" type="ORF">EQW73_13515</name>
    <name evidence="7" type="ORF">EQW78_07065</name>
</gene>
<dbReference type="GO" id="GO:0000976">
    <property type="term" value="F:transcription cis-regulatory region binding"/>
    <property type="evidence" value="ECO:0007669"/>
    <property type="project" value="TreeGrafter"/>
</dbReference>
<evidence type="ECO:0000313" key="8">
    <source>
        <dbReference type="Proteomes" id="UP000289805"/>
    </source>
</evidence>
<dbReference type="AlphaFoldDB" id="A0A4V1N5A2"/>
<dbReference type="InterPro" id="IPR050109">
    <property type="entry name" value="HTH-type_TetR-like_transc_reg"/>
</dbReference>
<protein>
    <submittedName>
        <fullName evidence="7">TetR/AcrR family transcriptional regulator</fullName>
    </submittedName>
</protein>
<dbReference type="RefSeq" id="WP_030151341.1">
    <property type="nucleotide sequence ID" value="NZ_JOFV01000007.1"/>
</dbReference>
<dbReference type="InterPro" id="IPR036271">
    <property type="entry name" value="Tet_transcr_reg_TetR-rel_C_sf"/>
</dbReference>
<reference evidence="8 9" key="1">
    <citation type="submission" date="2019-01" db="EMBL/GenBank/DDBJ databases">
        <title>Oerskovia turbata Genome sequencing and assembly.</title>
        <authorList>
            <person name="Dou T."/>
        </authorList>
    </citation>
    <scope>NUCLEOTIDE SEQUENCE [LARGE SCALE GENOMIC DNA]</scope>
    <source>
        <strain evidence="7 8">JCM12123</strain>
        <strain evidence="6 9">JCM3160</strain>
    </source>
</reference>
<proteinExistence type="predicted"/>
<dbReference type="EMBL" id="SDJQ01000009">
    <property type="protein sequence ID" value="RXR34956.1"/>
    <property type="molecule type" value="Genomic_DNA"/>
</dbReference>
<comment type="caution">
    <text evidence="7">The sequence shown here is derived from an EMBL/GenBank/DDBJ whole genome shotgun (WGS) entry which is preliminary data.</text>
</comment>
<evidence type="ECO:0000256" key="1">
    <source>
        <dbReference type="ARBA" id="ARBA00023015"/>
    </source>
</evidence>
<sequence>MSRTPDEERRTQLVSGTLDHLQATGLSGFTLRSLAPSLGTSARMLVHYFGTRDALLEAVLVEHRRRMIAALDAVQTTDPRITALSAWAGMTDPAHTGHFTLMLQLLTTSLEEGSPHRAIAQDAVTTWVEHVERLLVDIGRSSDTARVDATLLTSGFKGLLLDRLVTGDLERTDAAARRLADLLLAP</sequence>